<evidence type="ECO:0000313" key="3">
    <source>
        <dbReference type="Proteomes" id="UP000004959"/>
    </source>
</evidence>
<proteinExistence type="predicted"/>
<sequence length="196" mass="21447">MPLLTGILGISIATHDFASATYKRKLDNHTWLVIFSGKVLTLFAATAAIYVLAAVLASLLGLILPHLVKLRDLSEYGISLQALNAGDMILTVLVACLIGVVTALIWFSVGLICKRSSIAIVIFLIYQAVIPNLGRTDFKNTIMSLFSRFTNQLVLQPWPYRSISLSLSLGLIAEYVFGALILGYFIFSKKHINSLS</sequence>
<protein>
    <submittedName>
        <fullName evidence="2">ABC transporter permease protein</fullName>
    </submittedName>
</protein>
<keyword evidence="1" id="KW-0472">Membrane</keyword>
<organism evidence="2 3">
    <name type="scientific">Oenococcus kitaharae DSM 17330</name>
    <dbReference type="NCBI Taxonomy" id="1045004"/>
    <lineage>
        <taxon>Bacteria</taxon>
        <taxon>Bacillati</taxon>
        <taxon>Bacillota</taxon>
        <taxon>Bacilli</taxon>
        <taxon>Lactobacillales</taxon>
        <taxon>Lactobacillaceae</taxon>
        <taxon>Oenococcus</taxon>
    </lineage>
</organism>
<dbReference type="Proteomes" id="UP000004959">
    <property type="component" value="Chromosome"/>
</dbReference>
<reference evidence="2 3" key="1">
    <citation type="journal article" date="2012" name="PLoS ONE">
        <title>Functional divergence in the genus oenococcus as predicted by genome sequencing of the newly-described species, Oenococcus kitaharae.</title>
        <authorList>
            <person name="Borneman A.R."/>
            <person name="McCarthy J.M."/>
            <person name="Chambers P.J."/>
            <person name="Bartowsky E.J."/>
        </authorList>
    </citation>
    <scope>NUCLEOTIDE SEQUENCE [LARGE SCALE GENOMIC DNA]</scope>
    <source>
        <strain evidence="3">DSM17330</strain>
    </source>
</reference>
<feature type="transmembrane region" description="Helical" evidence="1">
    <location>
        <begin position="42"/>
        <end position="68"/>
    </location>
</feature>
<comment type="caution">
    <text evidence="2">The sequence shown here is derived from an EMBL/GenBank/DDBJ whole genome shotgun (WGS) entry which is preliminary data.</text>
</comment>
<dbReference type="HOGENOM" id="CLU_1388990_0_0_9"/>
<accession>G9WIF7</accession>
<feature type="transmembrane region" description="Helical" evidence="1">
    <location>
        <begin position="165"/>
        <end position="187"/>
    </location>
</feature>
<evidence type="ECO:0000313" key="2">
    <source>
        <dbReference type="EMBL" id="EHN58969.1"/>
    </source>
</evidence>
<dbReference type="EMBL" id="AFVZ01000001">
    <property type="protein sequence ID" value="EHN58969.1"/>
    <property type="molecule type" value="Genomic_DNA"/>
</dbReference>
<keyword evidence="3" id="KW-1185">Reference proteome</keyword>
<dbReference type="AlphaFoldDB" id="G9WIF7"/>
<name>G9WIF7_9LACO</name>
<keyword evidence="1" id="KW-0812">Transmembrane</keyword>
<gene>
    <name evidence="2" type="ORF">OKIT_0863</name>
</gene>
<evidence type="ECO:0000256" key="1">
    <source>
        <dbReference type="SAM" id="Phobius"/>
    </source>
</evidence>
<feature type="transmembrane region" description="Helical" evidence="1">
    <location>
        <begin position="115"/>
        <end position="134"/>
    </location>
</feature>
<keyword evidence="1" id="KW-1133">Transmembrane helix</keyword>
<feature type="transmembrane region" description="Helical" evidence="1">
    <location>
        <begin position="89"/>
        <end position="109"/>
    </location>
</feature>
<dbReference type="PATRIC" id="fig|1045004.4.peg.866"/>